<dbReference type="RefSeq" id="WP_227568697.1">
    <property type="nucleotide sequence ID" value="NZ_CP101988.1"/>
</dbReference>
<proteinExistence type="predicted"/>
<keyword evidence="3" id="KW-1185">Reference proteome</keyword>
<feature type="transmembrane region" description="Helical" evidence="1">
    <location>
        <begin position="12"/>
        <end position="37"/>
    </location>
</feature>
<protein>
    <recommendedName>
        <fullName evidence="4">Integral membrane protein</fullName>
    </recommendedName>
</protein>
<keyword evidence="1" id="KW-0472">Membrane</keyword>
<feature type="transmembrane region" description="Helical" evidence="1">
    <location>
        <begin position="57"/>
        <end position="82"/>
    </location>
</feature>
<feature type="transmembrane region" description="Helical" evidence="1">
    <location>
        <begin position="126"/>
        <end position="150"/>
    </location>
</feature>
<dbReference type="PANTHER" id="PTHR40076:SF1">
    <property type="entry name" value="MEMBRANE PROTEIN"/>
    <property type="match status" value="1"/>
</dbReference>
<dbReference type="Proteomes" id="UP001316189">
    <property type="component" value="Chromosome"/>
</dbReference>
<dbReference type="PANTHER" id="PTHR40076">
    <property type="entry name" value="MEMBRANE PROTEIN-RELATED"/>
    <property type="match status" value="1"/>
</dbReference>
<evidence type="ECO:0000313" key="3">
    <source>
        <dbReference type="Proteomes" id="UP001316189"/>
    </source>
</evidence>
<evidence type="ECO:0000313" key="2">
    <source>
        <dbReference type="EMBL" id="UUI76426.1"/>
    </source>
</evidence>
<keyword evidence="1" id="KW-1133">Transmembrane helix</keyword>
<feature type="transmembrane region" description="Helical" evidence="1">
    <location>
        <begin position="171"/>
        <end position="204"/>
    </location>
</feature>
<dbReference type="EMBL" id="CP101988">
    <property type="protein sequence ID" value="UUI76426.1"/>
    <property type="molecule type" value="Genomic_DNA"/>
</dbReference>
<keyword evidence="1" id="KW-0812">Transmembrane</keyword>
<dbReference type="InterPro" id="IPR010380">
    <property type="entry name" value="DUF975"/>
</dbReference>
<accession>A0ABY5L0Y8</accession>
<reference evidence="2 3" key="1">
    <citation type="submission" date="2022-07" db="EMBL/GenBank/DDBJ databases">
        <title>Novel species in genus cellulomonas.</title>
        <authorList>
            <person name="Ye L."/>
        </authorList>
    </citation>
    <scope>NUCLEOTIDE SEQUENCE [LARGE SCALE GENOMIC DNA]</scope>
    <source>
        <strain evidence="3">zg-Y338</strain>
    </source>
</reference>
<organism evidence="2 3">
    <name type="scientific">Cellulomonas chengniuliangii</name>
    <dbReference type="NCBI Taxonomy" id="2968084"/>
    <lineage>
        <taxon>Bacteria</taxon>
        <taxon>Bacillati</taxon>
        <taxon>Actinomycetota</taxon>
        <taxon>Actinomycetes</taxon>
        <taxon>Micrococcales</taxon>
        <taxon>Cellulomonadaceae</taxon>
        <taxon>Cellulomonas</taxon>
    </lineage>
</organism>
<sequence length="221" mass="23052">MGEAFAWGWRGFGANLGPILLTVIGYLVAGLLISLVWNLLLSAGDAGLRWSSADGLAWAAGGGLYLGSVLVSLVVVVVTYILQAAIVRGALAISYGERLELRTMFTFPNLGDVLLAALLVGVLTSLGSLVCGIGALVVWFFLQFTLFFVIDVRQNAVDALRSSAQLVTKNAGTMVLFSLAALLALVVGALLCGVGLIVAIPLVVLAETYLYRRLLGAPVAG</sequence>
<name>A0ABY5L0Y8_9CELL</name>
<evidence type="ECO:0000256" key="1">
    <source>
        <dbReference type="SAM" id="Phobius"/>
    </source>
</evidence>
<evidence type="ECO:0008006" key="4">
    <source>
        <dbReference type="Google" id="ProtNLM"/>
    </source>
</evidence>
<gene>
    <name evidence="2" type="ORF">NP064_05905</name>
</gene>